<dbReference type="SUPFAM" id="SSF48371">
    <property type="entry name" value="ARM repeat"/>
    <property type="match status" value="1"/>
</dbReference>
<protein>
    <submittedName>
        <fullName evidence="1">Uncharacterized protein</fullName>
    </submittedName>
</protein>
<dbReference type="OrthoDB" id="449062at2759"/>
<dbReference type="AlphaFoldDB" id="A0A8X8BDV7"/>
<dbReference type="Proteomes" id="UP000886595">
    <property type="component" value="Unassembled WGS sequence"/>
</dbReference>
<accession>A0A8X8BDV7</accession>
<evidence type="ECO:0000313" key="1">
    <source>
        <dbReference type="EMBL" id="KAG2330207.1"/>
    </source>
</evidence>
<name>A0A8X8BDV7_BRACI</name>
<reference evidence="1 2" key="1">
    <citation type="submission" date="2020-02" db="EMBL/GenBank/DDBJ databases">
        <authorList>
            <person name="Ma Q."/>
            <person name="Huang Y."/>
            <person name="Song X."/>
            <person name="Pei D."/>
        </authorList>
    </citation>
    <scope>NUCLEOTIDE SEQUENCE [LARGE SCALE GENOMIC DNA]</scope>
    <source>
        <strain evidence="1">Sxm20200214</strain>
        <tissue evidence="1">Leaf</tissue>
    </source>
</reference>
<gene>
    <name evidence="1" type="ORF">Bca52824_001387</name>
</gene>
<evidence type="ECO:0000313" key="2">
    <source>
        <dbReference type="Proteomes" id="UP000886595"/>
    </source>
</evidence>
<organism evidence="1 2">
    <name type="scientific">Brassica carinata</name>
    <name type="common">Ethiopian mustard</name>
    <name type="synonym">Abyssinian cabbage</name>
    <dbReference type="NCBI Taxonomy" id="52824"/>
    <lineage>
        <taxon>Eukaryota</taxon>
        <taxon>Viridiplantae</taxon>
        <taxon>Streptophyta</taxon>
        <taxon>Embryophyta</taxon>
        <taxon>Tracheophyta</taxon>
        <taxon>Spermatophyta</taxon>
        <taxon>Magnoliopsida</taxon>
        <taxon>eudicotyledons</taxon>
        <taxon>Gunneridae</taxon>
        <taxon>Pentapetalae</taxon>
        <taxon>rosids</taxon>
        <taxon>malvids</taxon>
        <taxon>Brassicales</taxon>
        <taxon>Brassicaceae</taxon>
        <taxon>Brassiceae</taxon>
        <taxon>Brassica</taxon>
    </lineage>
</organism>
<comment type="caution">
    <text evidence="1">The sequence shown here is derived from an EMBL/GenBank/DDBJ whole genome shotgun (WGS) entry which is preliminary data.</text>
</comment>
<dbReference type="InterPro" id="IPR011989">
    <property type="entry name" value="ARM-like"/>
</dbReference>
<dbReference type="Gene3D" id="1.25.10.10">
    <property type="entry name" value="Leucine-rich Repeat Variant"/>
    <property type="match status" value="1"/>
</dbReference>
<keyword evidence="2" id="KW-1185">Reference proteome</keyword>
<proteinExistence type="predicted"/>
<dbReference type="EMBL" id="JAAMPC010000001">
    <property type="protein sequence ID" value="KAG2330207.1"/>
    <property type="molecule type" value="Genomic_DNA"/>
</dbReference>
<sequence length="95" mass="9939">MNIFSSNKTKNLRTFVKLGIARALTEALQAGIGSNSLVSASIAVNSIVVNDEICKSIAESGGIDTLLRCIDDSGEQGNKTAAKTCCSLLSKISDF</sequence>
<dbReference type="InterPro" id="IPR016024">
    <property type="entry name" value="ARM-type_fold"/>
</dbReference>